<dbReference type="OrthoDB" id="9797779at2"/>
<proteinExistence type="predicted"/>
<dbReference type="AlphaFoldDB" id="A0A1I0WKE2"/>
<keyword evidence="2" id="KW-1185">Reference proteome</keyword>
<dbReference type="EMBL" id="FOKI01000005">
    <property type="protein sequence ID" value="SFA88867.1"/>
    <property type="molecule type" value="Genomic_DNA"/>
</dbReference>
<dbReference type="RefSeq" id="WP_090039259.1">
    <property type="nucleotide sequence ID" value="NZ_FOKI01000005.1"/>
</dbReference>
<sequence>MILISACLCGINCKYNGKNNLNEKIESLLKKENVMVICPEQLGGLPTPRTPNEIWGGTGKEVLSGEAKVLNKDKADSTHCFIKGAEEVLKLAKMVNIEYIILKSKSPSCGKGIIYDGTFSGRKIQGNGVTAELLINNGFKVVTEIEYLNSL</sequence>
<dbReference type="Proteomes" id="UP000198619">
    <property type="component" value="Unassembled WGS sequence"/>
</dbReference>
<reference evidence="1 2" key="1">
    <citation type="submission" date="2016-10" db="EMBL/GenBank/DDBJ databases">
        <authorList>
            <person name="de Groot N.N."/>
        </authorList>
    </citation>
    <scope>NUCLEOTIDE SEQUENCE [LARGE SCALE GENOMIC DNA]</scope>
    <source>
        <strain evidence="1 2">DSM 12271</strain>
    </source>
</reference>
<dbReference type="Pfam" id="PF04463">
    <property type="entry name" value="2-thiour_desulf"/>
    <property type="match status" value="1"/>
</dbReference>
<gene>
    <name evidence="1" type="ORF">SAMN04488528_1005140</name>
</gene>
<evidence type="ECO:0000313" key="2">
    <source>
        <dbReference type="Proteomes" id="UP000198619"/>
    </source>
</evidence>
<dbReference type="PANTHER" id="PTHR30087:SF1">
    <property type="entry name" value="HYPOTHETICAL CYTOSOLIC PROTEIN"/>
    <property type="match status" value="1"/>
</dbReference>
<accession>A0A1I0WKE2</accession>
<organism evidence="1 2">
    <name type="scientific">Clostridium frigidicarnis</name>
    <dbReference type="NCBI Taxonomy" id="84698"/>
    <lineage>
        <taxon>Bacteria</taxon>
        <taxon>Bacillati</taxon>
        <taxon>Bacillota</taxon>
        <taxon>Clostridia</taxon>
        <taxon>Eubacteriales</taxon>
        <taxon>Clostridiaceae</taxon>
        <taxon>Clostridium</taxon>
    </lineage>
</organism>
<evidence type="ECO:0000313" key="1">
    <source>
        <dbReference type="EMBL" id="SFA88867.1"/>
    </source>
</evidence>
<protein>
    <submittedName>
        <fullName evidence="1">Uncharacterized conserved protein YbbK, DUF523 family</fullName>
    </submittedName>
</protein>
<dbReference type="PANTHER" id="PTHR30087">
    <property type="entry name" value="INNER MEMBRANE PROTEIN"/>
    <property type="match status" value="1"/>
</dbReference>
<dbReference type="STRING" id="84698.SAMN04488528_1005140"/>
<name>A0A1I0WKE2_9CLOT</name>
<dbReference type="InterPro" id="IPR007553">
    <property type="entry name" value="2-thiour_desulf"/>
</dbReference>